<dbReference type="PANTHER" id="PTHR10993:SF7">
    <property type="entry name" value="LIPOYLTRANSFERASE 2, MITOCHONDRIAL-RELATED"/>
    <property type="match status" value="1"/>
</dbReference>
<dbReference type="InterPro" id="IPR020891">
    <property type="entry name" value="UPF0758_CS"/>
</dbReference>
<dbReference type="Gene3D" id="1.10.150.20">
    <property type="entry name" value="5' to 3' exonuclease, C-terminal subdomain"/>
    <property type="match status" value="1"/>
</dbReference>
<evidence type="ECO:0000256" key="7">
    <source>
        <dbReference type="ARBA" id="ARBA00022801"/>
    </source>
</evidence>
<dbReference type="GO" id="GO:0009249">
    <property type="term" value="P:protein lipoylation"/>
    <property type="evidence" value="ECO:0007669"/>
    <property type="project" value="InterPro"/>
</dbReference>
<dbReference type="InterPro" id="IPR010994">
    <property type="entry name" value="RuvA_2-like"/>
</dbReference>
<dbReference type="CDD" id="cd16444">
    <property type="entry name" value="LipB"/>
    <property type="match status" value="1"/>
</dbReference>
<evidence type="ECO:0000256" key="1">
    <source>
        <dbReference type="ARBA" id="ARBA00004821"/>
    </source>
</evidence>
<name>A0A6A6K117_HEVBR</name>
<evidence type="ECO:0000256" key="10">
    <source>
        <dbReference type="ARBA" id="ARBA00023315"/>
    </source>
</evidence>
<dbReference type="NCBIfam" id="TIGR00214">
    <property type="entry name" value="lipB"/>
    <property type="match status" value="1"/>
</dbReference>
<keyword evidence="5" id="KW-0808">Transferase</keyword>
<keyword evidence="14" id="KW-1185">Reference proteome</keyword>
<keyword evidence="8" id="KW-0862">Zinc</keyword>
<dbReference type="PANTHER" id="PTHR10993">
    <property type="entry name" value="OCTANOYLTRANSFERASE"/>
    <property type="match status" value="1"/>
</dbReference>
<dbReference type="GO" id="GO:0046872">
    <property type="term" value="F:metal ion binding"/>
    <property type="evidence" value="ECO:0007669"/>
    <property type="project" value="UniProtKB-KW"/>
</dbReference>
<dbReference type="SUPFAM" id="SSF55681">
    <property type="entry name" value="Class II aaRS and biotin synthetases"/>
    <property type="match status" value="1"/>
</dbReference>
<dbReference type="PROSITE" id="PS50249">
    <property type="entry name" value="MPN"/>
    <property type="match status" value="1"/>
</dbReference>
<comment type="pathway">
    <text evidence="1">Protein modification; protein lipoylation via endogenous pathway; protein N(6)-(lipoyl)lysine from octanoyl-[acyl-carrier-protein]: step 1/2.</text>
</comment>
<dbReference type="Pfam" id="PF04002">
    <property type="entry name" value="RadC"/>
    <property type="match status" value="1"/>
</dbReference>
<reference evidence="13 14" key="1">
    <citation type="journal article" date="2020" name="Mol. Plant">
        <title>The Chromosome-Based Rubber Tree Genome Provides New Insights into Spurge Genome Evolution and Rubber Biosynthesis.</title>
        <authorList>
            <person name="Liu J."/>
            <person name="Shi C."/>
            <person name="Shi C.C."/>
            <person name="Li W."/>
            <person name="Zhang Q.J."/>
            <person name="Zhang Y."/>
            <person name="Li K."/>
            <person name="Lu H.F."/>
            <person name="Shi C."/>
            <person name="Zhu S.T."/>
            <person name="Xiao Z.Y."/>
            <person name="Nan H."/>
            <person name="Yue Y."/>
            <person name="Zhu X.G."/>
            <person name="Wu Y."/>
            <person name="Hong X.N."/>
            <person name="Fan G.Y."/>
            <person name="Tong Y."/>
            <person name="Zhang D."/>
            <person name="Mao C.L."/>
            <person name="Liu Y.L."/>
            <person name="Hao S.J."/>
            <person name="Liu W.Q."/>
            <person name="Lv M.Q."/>
            <person name="Zhang H.B."/>
            <person name="Liu Y."/>
            <person name="Hu-Tang G.R."/>
            <person name="Wang J.P."/>
            <person name="Wang J.H."/>
            <person name="Sun Y.H."/>
            <person name="Ni S.B."/>
            <person name="Chen W.B."/>
            <person name="Zhang X.C."/>
            <person name="Jiao Y.N."/>
            <person name="Eichler E.E."/>
            <person name="Li G.H."/>
            <person name="Liu X."/>
            <person name="Gao L.Z."/>
        </authorList>
    </citation>
    <scope>NUCLEOTIDE SEQUENCE [LARGE SCALE GENOMIC DNA]</scope>
    <source>
        <strain evidence="14">cv. GT1</strain>
        <tissue evidence="13">Leaf</tissue>
    </source>
</reference>
<protein>
    <recommendedName>
        <fullName evidence="3">lipoyl(octanoyl) transferase</fullName>
        <ecNumber evidence="3">2.3.1.181</ecNumber>
    </recommendedName>
</protein>
<dbReference type="Gene3D" id="3.40.140.10">
    <property type="entry name" value="Cytidine Deaminase, domain 2"/>
    <property type="match status" value="1"/>
</dbReference>
<dbReference type="InterPro" id="IPR025657">
    <property type="entry name" value="RadC_JAB"/>
</dbReference>
<accession>A0A6A6K117</accession>
<dbReference type="Proteomes" id="UP000467840">
    <property type="component" value="Unassembled WGS sequence"/>
</dbReference>
<evidence type="ECO:0000256" key="5">
    <source>
        <dbReference type="ARBA" id="ARBA00022679"/>
    </source>
</evidence>
<evidence type="ECO:0000256" key="2">
    <source>
        <dbReference type="ARBA" id="ARBA00007907"/>
    </source>
</evidence>
<keyword evidence="10" id="KW-0012">Acyltransferase</keyword>
<keyword evidence="4" id="KW-0645">Protease</keyword>
<feature type="domain" description="MPN" evidence="11">
    <location>
        <begin position="108"/>
        <end position="231"/>
    </location>
</feature>
<dbReference type="InterPro" id="IPR037518">
    <property type="entry name" value="MPN"/>
</dbReference>
<comment type="caution">
    <text evidence="13">The sequence shown here is derived from an EMBL/GenBank/DDBJ whole genome shotgun (WGS) entry which is preliminary data.</text>
</comment>
<proteinExistence type="inferred from homology"/>
<gene>
    <name evidence="13" type="ORF">GH714_042847</name>
</gene>
<evidence type="ECO:0000313" key="13">
    <source>
        <dbReference type="EMBL" id="KAF2282023.1"/>
    </source>
</evidence>
<dbReference type="UniPathway" id="UPA00538">
    <property type="reaction ID" value="UER00592"/>
</dbReference>
<dbReference type="GO" id="GO:0006508">
    <property type="term" value="P:proteolysis"/>
    <property type="evidence" value="ECO:0007669"/>
    <property type="project" value="UniProtKB-KW"/>
</dbReference>
<evidence type="ECO:0000256" key="8">
    <source>
        <dbReference type="ARBA" id="ARBA00022833"/>
    </source>
</evidence>
<dbReference type="HAMAP" id="MF_00013">
    <property type="entry name" value="LipB"/>
    <property type="match status" value="1"/>
</dbReference>
<comment type="similarity">
    <text evidence="2">Belongs to the LipB family.</text>
</comment>
<dbReference type="Pfam" id="PF21948">
    <property type="entry name" value="LplA-B_cat"/>
    <property type="match status" value="1"/>
</dbReference>
<dbReference type="AlphaFoldDB" id="A0A6A6K117"/>
<dbReference type="Gene3D" id="3.30.930.10">
    <property type="entry name" value="Bira Bifunctional Protein, Domain 2"/>
    <property type="match status" value="1"/>
</dbReference>
<dbReference type="PROSITE" id="PS51733">
    <property type="entry name" value="BPL_LPL_CATALYTIC"/>
    <property type="match status" value="1"/>
</dbReference>
<dbReference type="SUPFAM" id="SSF102712">
    <property type="entry name" value="JAB1/MPN domain"/>
    <property type="match status" value="1"/>
</dbReference>
<evidence type="ECO:0000256" key="9">
    <source>
        <dbReference type="ARBA" id="ARBA00023049"/>
    </source>
</evidence>
<dbReference type="CDD" id="cd08071">
    <property type="entry name" value="MPN_DUF2466"/>
    <property type="match status" value="1"/>
</dbReference>
<feature type="domain" description="BPL/LPL catalytic" evidence="12">
    <location>
        <begin position="242"/>
        <end position="420"/>
    </location>
</feature>
<evidence type="ECO:0000256" key="6">
    <source>
        <dbReference type="ARBA" id="ARBA00022723"/>
    </source>
</evidence>
<dbReference type="InterPro" id="IPR001405">
    <property type="entry name" value="UPF0758"/>
</dbReference>
<evidence type="ECO:0000259" key="11">
    <source>
        <dbReference type="PROSITE" id="PS50249"/>
    </source>
</evidence>
<keyword evidence="9" id="KW-0482">Metalloprotease</keyword>
<dbReference type="InterPro" id="IPR000544">
    <property type="entry name" value="Octanoyltransferase"/>
</dbReference>
<dbReference type="GO" id="GO:0008237">
    <property type="term" value="F:metallopeptidase activity"/>
    <property type="evidence" value="ECO:0007669"/>
    <property type="project" value="UniProtKB-KW"/>
</dbReference>
<dbReference type="EC" id="2.3.1.181" evidence="3"/>
<dbReference type="InterPro" id="IPR045864">
    <property type="entry name" value="aa-tRNA-synth_II/BPL/LPL"/>
</dbReference>
<evidence type="ECO:0000256" key="3">
    <source>
        <dbReference type="ARBA" id="ARBA00012334"/>
    </source>
</evidence>
<dbReference type="GO" id="GO:0033819">
    <property type="term" value="F:lipoyl(octanoyl) transferase activity"/>
    <property type="evidence" value="ECO:0007669"/>
    <property type="project" value="UniProtKB-EC"/>
</dbReference>
<evidence type="ECO:0000256" key="4">
    <source>
        <dbReference type="ARBA" id="ARBA00022670"/>
    </source>
</evidence>
<keyword evidence="7" id="KW-0378">Hydrolase</keyword>
<dbReference type="InterPro" id="IPR004143">
    <property type="entry name" value="BPL_LPL_catalytic"/>
</dbReference>
<dbReference type="NCBIfam" id="NF010921">
    <property type="entry name" value="PRK14341.1"/>
    <property type="match status" value="1"/>
</dbReference>
<dbReference type="SUPFAM" id="SSF47781">
    <property type="entry name" value="RuvA domain 2-like"/>
    <property type="match status" value="1"/>
</dbReference>
<dbReference type="NCBIfam" id="TIGR00608">
    <property type="entry name" value="radc"/>
    <property type="match status" value="1"/>
</dbReference>
<sequence>MRDNSKCEQLKSGHRARLRERLISGEGIGLLDYEILELILCSARNRVDLKPIAKQLIAEFGTLSKVIYADVAKLKRVKGVGESSVAAILCVREALIRALKGEMKYGVVVNEWQKLLDYLRAKIGNSNVENLCVLYLNKKYRVIADEIQNTGTIDETPLYVREVIKKSLLHDASYIVVSHNHPSGDPKPSKADIHVTGRVAPPCVCSVSLLGFPVEWRVSDGMVDYKTALDFMTSRVGGILKGIESEMVWLLEHPSVYTAGTSAKDEELLSESAFPVIRVTRGGRYSYHGPGQRVVYVMLHLGRRDKRDVRLYVRNLGLWVVNTLAEFAIDSHFDSNNTGVWVQCNGQEKKIAAFGIAISRWVTYHGFSVNISTDLNNYLGIVPCGMAGSSVTSLQDLGVAVSFEEFDAVLQQKFDAIFSN</sequence>
<organism evidence="13 14">
    <name type="scientific">Hevea brasiliensis</name>
    <name type="common">Para rubber tree</name>
    <name type="synonym">Siphonia brasiliensis</name>
    <dbReference type="NCBI Taxonomy" id="3981"/>
    <lineage>
        <taxon>Eukaryota</taxon>
        <taxon>Viridiplantae</taxon>
        <taxon>Streptophyta</taxon>
        <taxon>Embryophyta</taxon>
        <taxon>Tracheophyta</taxon>
        <taxon>Spermatophyta</taxon>
        <taxon>Magnoliopsida</taxon>
        <taxon>eudicotyledons</taxon>
        <taxon>Gunneridae</taxon>
        <taxon>Pentapetalae</taxon>
        <taxon>rosids</taxon>
        <taxon>fabids</taxon>
        <taxon>Malpighiales</taxon>
        <taxon>Euphorbiaceae</taxon>
        <taxon>Crotonoideae</taxon>
        <taxon>Micrandreae</taxon>
        <taxon>Hevea</taxon>
    </lineage>
</organism>
<evidence type="ECO:0000313" key="14">
    <source>
        <dbReference type="Proteomes" id="UP000467840"/>
    </source>
</evidence>
<keyword evidence="6" id="KW-0479">Metal-binding</keyword>
<dbReference type="PROSITE" id="PS01302">
    <property type="entry name" value="UPF0758"/>
    <property type="match status" value="1"/>
</dbReference>
<dbReference type="EMBL" id="JAAGAX010000511">
    <property type="protein sequence ID" value="KAF2282023.1"/>
    <property type="molecule type" value="Genomic_DNA"/>
</dbReference>
<evidence type="ECO:0000259" key="12">
    <source>
        <dbReference type="PROSITE" id="PS51733"/>
    </source>
</evidence>